<dbReference type="SUPFAM" id="SSF111352">
    <property type="entry name" value="Ammonium transporter"/>
    <property type="match status" value="1"/>
</dbReference>
<evidence type="ECO:0000256" key="7">
    <source>
        <dbReference type="ARBA" id="ARBA00023177"/>
    </source>
</evidence>
<dbReference type="FunFam" id="1.10.3430.10:FF:000003">
    <property type="entry name" value="Ammonium transporter"/>
    <property type="match status" value="1"/>
</dbReference>
<evidence type="ECO:0000256" key="1">
    <source>
        <dbReference type="ARBA" id="ARBA00004141"/>
    </source>
</evidence>
<feature type="region of interest" description="Disordered" evidence="9">
    <location>
        <begin position="430"/>
        <end position="461"/>
    </location>
</feature>
<dbReference type="NCBIfam" id="TIGR00836">
    <property type="entry name" value="amt"/>
    <property type="match status" value="1"/>
</dbReference>
<feature type="transmembrane region" description="Helical" evidence="8">
    <location>
        <begin position="175"/>
        <end position="191"/>
    </location>
</feature>
<evidence type="ECO:0000256" key="2">
    <source>
        <dbReference type="ARBA" id="ARBA00005887"/>
    </source>
</evidence>
<dbReference type="OrthoDB" id="534912at2759"/>
<evidence type="ECO:0000256" key="9">
    <source>
        <dbReference type="SAM" id="MobiDB-lite"/>
    </source>
</evidence>
<feature type="transmembrane region" description="Helical" evidence="8">
    <location>
        <begin position="105"/>
        <end position="125"/>
    </location>
</feature>
<comment type="subcellular location">
    <subcellularLocation>
        <location evidence="8">Cell membrane</location>
        <topology evidence="8">Multi-pass membrane protein</topology>
    </subcellularLocation>
    <subcellularLocation>
        <location evidence="1">Membrane</location>
        <topology evidence="1">Multi-pass membrane protein</topology>
    </subcellularLocation>
</comment>
<feature type="transmembrane region" description="Helical" evidence="8">
    <location>
        <begin position="49"/>
        <end position="67"/>
    </location>
</feature>
<feature type="transmembrane region" description="Helical" evidence="8">
    <location>
        <begin position="287"/>
        <end position="313"/>
    </location>
</feature>
<keyword evidence="7 8" id="KW-0924">Ammonia transport</keyword>
<feature type="transmembrane region" description="Helical" evidence="8">
    <location>
        <begin position="203"/>
        <end position="223"/>
    </location>
</feature>
<dbReference type="InterPro" id="IPR029020">
    <property type="entry name" value="Ammonium/urea_transptr"/>
</dbReference>
<keyword evidence="6 8" id="KW-0472">Membrane</keyword>
<evidence type="ECO:0000256" key="8">
    <source>
        <dbReference type="RuleBase" id="RU362002"/>
    </source>
</evidence>
<reference evidence="11" key="2">
    <citation type="submission" date="2021-01" db="EMBL/GenBank/DDBJ databases">
        <authorList>
            <person name="Schikora-Tamarit M.A."/>
        </authorList>
    </citation>
    <scope>NUCLEOTIDE SEQUENCE</scope>
    <source>
        <strain evidence="11">CBS6341</strain>
    </source>
</reference>
<accession>A0A9P8PQ19</accession>
<dbReference type="InterPro" id="IPR024041">
    <property type="entry name" value="NH4_transpt_AmtB-like_dom"/>
</dbReference>
<evidence type="ECO:0000259" key="10">
    <source>
        <dbReference type="Pfam" id="PF00909"/>
    </source>
</evidence>
<evidence type="ECO:0000256" key="5">
    <source>
        <dbReference type="ARBA" id="ARBA00022989"/>
    </source>
</evidence>
<dbReference type="PROSITE" id="PS01219">
    <property type="entry name" value="AMMONIUM_TRANSP"/>
    <property type="match status" value="1"/>
</dbReference>
<evidence type="ECO:0000256" key="3">
    <source>
        <dbReference type="ARBA" id="ARBA00022448"/>
    </source>
</evidence>
<feature type="domain" description="Ammonium transporter AmtB-like" evidence="10">
    <location>
        <begin position="19"/>
        <end position="419"/>
    </location>
</feature>
<sequence>MVSLWKEQSSYDTGTVGYIIINTCLVFFMVPGLAFLYSGLARRKSALSLVWGCLMAGCVGIVQWYFWGYSLAFSSTATNPFIGNLDSFGWRNVYGALDGADYPEFAFAIFQNMFLCVTLAIIAGATAERGRLLPHMIFLFLWATVVYSPLCHWAWSPVGWAAKWGVLDFAGGGPVEIGSGFGGFVYSYFLGKRNETLLINFRPHNVSLIAIGTAILWFGWLGFNGGTAIYPSLRALYAIMNSNITAAVAGMTWCVLDYRLEKKWSTVGLCSGLISGLVAATPSSGNITLYGSLILGIVTGVVCNFSTGLKYLVGVDDALDILAEHGMAGVVGLLFNAFFGADWVIGMDGVTEHNGGFISHNYKQLYKQIAYIGATIGYTVVVTAILCTVIDKIPGLQLRADKIVDSIGLDEDQIGEFAYDYIEVSNYQIPNEDEPAQPDEKLTGNSTSGNSTVDKSTVSEH</sequence>
<comment type="caution">
    <text evidence="11">The sequence shown here is derived from an EMBL/GenBank/DDBJ whole genome shotgun (WGS) entry which is preliminary data.</text>
</comment>
<dbReference type="GO" id="GO:0008519">
    <property type="term" value="F:ammonium channel activity"/>
    <property type="evidence" value="ECO:0007669"/>
    <property type="project" value="InterPro"/>
</dbReference>
<dbReference type="Proteomes" id="UP000769528">
    <property type="component" value="Unassembled WGS sequence"/>
</dbReference>
<evidence type="ECO:0000256" key="6">
    <source>
        <dbReference type="ARBA" id="ARBA00023136"/>
    </source>
</evidence>
<gene>
    <name evidence="11" type="ORF">WICMUC_002686</name>
</gene>
<dbReference type="InterPro" id="IPR001905">
    <property type="entry name" value="Ammonium_transpt"/>
</dbReference>
<reference evidence="11" key="1">
    <citation type="journal article" date="2021" name="Open Biol.">
        <title>Shared evolutionary footprints suggest mitochondrial oxidative damage underlies multiple complex I losses in fungi.</title>
        <authorList>
            <person name="Schikora-Tamarit M.A."/>
            <person name="Marcet-Houben M."/>
            <person name="Nosek J."/>
            <person name="Gabaldon T."/>
        </authorList>
    </citation>
    <scope>NUCLEOTIDE SEQUENCE</scope>
    <source>
        <strain evidence="11">CBS6341</strain>
    </source>
</reference>
<comment type="similarity">
    <text evidence="2 8">Belongs to the ammonia transporter channel (TC 1.A.11.2) family.</text>
</comment>
<dbReference type="PANTHER" id="PTHR43029:SF4">
    <property type="entry name" value="AMMONIUM TRANSPORTER MEP1-RELATED"/>
    <property type="match status" value="1"/>
</dbReference>
<dbReference type="InterPro" id="IPR018047">
    <property type="entry name" value="Ammonium_transpt_CS"/>
</dbReference>
<keyword evidence="3 8" id="KW-0813">Transport</keyword>
<organism evidence="11 12">
    <name type="scientific">Wickerhamomyces mucosus</name>
    <dbReference type="NCBI Taxonomy" id="1378264"/>
    <lineage>
        <taxon>Eukaryota</taxon>
        <taxon>Fungi</taxon>
        <taxon>Dikarya</taxon>
        <taxon>Ascomycota</taxon>
        <taxon>Saccharomycotina</taxon>
        <taxon>Saccharomycetes</taxon>
        <taxon>Phaffomycetales</taxon>
        <taxon>Wickerhamomycetaceae</taxon>
        <taxon>Wickerhamomyces</taxon>
    </lineage>
</organism>
<evidence type="ECO:0000313" key="11">
    <source>
        <dbReference type="EMBL" id="KAH3675495.1"/>
    </source>
</evidence>
<protein>
    <recommendedName>
        <fullName evidence="8">Ammonium transporter</fullName>
    </recommendedName>
</protein>
<feature type="transmembrane region" description="Helical" evidence="8">
    <location>
        <begin position="137"/>
        <end position="155"/>
    </location>
</feature>
<feature type="transmembrane region" description="Helical" evidence="8">
    <location>
        <begin position="263"/>
        <end position="281"/>
    </location>
</feature>
<keyword evidence="4 8" id="KW-0812">Transmembrane</keyword>
<dbReference type="AlphaFoldDB" id="A0A9P8PQ19"/>
<name>A0A9P8PQ19_9ASCO</name>
<dbReference type="EMBL" id="JAEUBF010000754">
    <property type="protein sequence ID" value="KAH3675495.1"/>
    <property type="molecule type" value="Genomic_DNA"/>
</dbReference>
<dbReference type="Pfam" id="PF00909">
    <property type="entry name" value="Ammonium_transp"/>
    <property type="match status" value="1"/>
</dbReference>
<dbReference type="GO" id="GO:0005886">
    <property type="term" value="C:plasma membrane"/>
    <property type="evidence" value="ECO:0007669"/>
    <property type="project" value="UniProtKB-SubCell"/>
</dbReference>
<feature type="transmembrane region" description="Helical" evidence="8">
    <location>
        <begin position="15"/>
        <end position="37"/>
    </location>
</feature>
<dbReference type="PANTHER" id="PTHR43029">
    <property type="entry name" value="AMMONIUM TRANSPORTER MEP2"/>
    <property type="match status" value="1"/>
</dbReference>
<dbReference type="Gene3D" id="1.10.3430.10">
    <property type="entry name" value="Ammonium transporter AmtB like domains"/>
    <property type="match status" value="1"/>
</dbReference>
<feature type="transmembrane region" description="Helical" evidence="8">
    <location>
        <begin position="235"/>
        <end position="256"/>
    </location>
</feature>
<dbReference type="GO" id="GO:0019740">
    <property type="term" value="P:nitrogen utilization"/>
    <property type="evidence" value="ECO:0007669"/>
    <property type="project" value="UniProtKB-ARBA"/>
</dbReference>
<proteinExistence type="inferred from homology"/>
<feature type="transmembrane region" description="Helical" evidence="8">
    <location>
        <begin position="369"/>
        <end position="390"/>
    </location>
</feature>
<feature type="compositionally biased region" description="Polar residues" evidence="9">
    <location>
        <begin position="443"/>
        <end position="461"/>
    </location>
</feature>
<keyword evidence="12" id="KW-1185">Reference proteome</keyword>
<feature type="transmembrane region" description="Helical" evidence="8">
    <location>
        <begin position="325"/>
        <end position="345"/>
    </location>
</feature>
<evidence type="ECO:0000256" key="4">
    <source>
        <dbReference type="ARBA" id="ARBA00022692"/>
    </source>
</evidence>
<keyword evidence="5 8" id="KW-1133">Transmembrane helix</keyword>
<evidence type="ECO:0000313" key="12">
    <source>
        <dbReference type="Proteomes" id="UP000769528"/>
    </source>
</evidence>